<comment type="caution">
    <text evidence="8">The sequence shown here is derived from an EMBL/GenBank/DDBJ whole genome shotgun (WGS) entry which is preliminary data.</text>
</comment>
<sequence length="79" mass="9071">MTRRDKLLAAAQNNPAGLRFDDFETLLSRSGWTLDHQGGSHRIWYSPQGSRLPIQEGQVGKAKPYQVKQFLTIYQRENP</sequence>
<evidence type="ECO:0000256" key="6">
    <source>
        <dbReference type="ARBA" id="ARBA00022884"/>
    </source>
</evidence>
<keyword evidence="3" id="KW-0540">Nuclease</keyword>
<dbReference type="Proteomes" id="UP000019184">
    <property type="component" value="Unassembled WGS sequence"/>
</dbReference>
<dbReference type="InterPro" id="IPR038570">
    <property type="entry name" value="HicA_sf"/>
</dbReference>
<accession>A0A7U7GBP7</accession>
<dbReference type="OrthoDB" id="308644at2"/>
<evidence type="ECO:0000256" key="5">
    <source>
        <dbReference type="ARBA" id="ARBA00022801"/>
    </source>
</evidence>
<dbReference type="RefSeq" id="WP_081756301.1">
    <property type="nucleotide sequence ID" value="NZ_CBTK010000137.1"/>
</dbReference>
<organism evidence="8 9">
    <name type="scientific">Candidatus Contendobacter odensis Run_B_J11</name>
    <dbReference type="NCBI Taxonomy" id="1400861"/>
    <lineage>
        <taxon>Bacteria</taxon>
        <taxon>Pseudomonadati</taxon>
        <taxon>Pseudomonadota</taxon>
        <taxon>Gammaproteobacteria</taxon>
        <taxon>Candidatus Competibacteraceae</taxon>
        <taxon>Candidatus Contendibacter</taxon>
    </lineage>
</organism>
<keyword evidence="9" id="KW-1185">Reference proteome</keyword>
<reference evidence="8 9" key="1">
    <citation type="journal article" date="2014" name="ISME J.">
        <title>Candidatus Competibacter-lineage genomes retrieved from metagenomes reveal functional metabolic diversity.</title>
        <authorList>
            <person name="McIlroy S.J."/>
            <person name="Albertsen M."/>
            <person name="Andresen E.K."/>
            <person name="Saunders A.M."/>
            <person name="Kristiansen R."/>
            <person name="Stokholm-Bjerregaard M."/>
            <person name="Nielsen K.L."/>
            <person name="Nielsen P.H."/>
        </authorList>
    </citation>
    <scope>NUCLEOTIDE SEQUENCE [LARGE SCALE GENOMIC DNA]</scope>
    <source>
        <strain evidence="8 9">Run_B_J11</strain>
    </source>
</reference>
<dbReference type="EMBL" id="CBTK010000137">
    <property type="protein sequence ID" value="CDH45317.1"/>
    <property type="molecule type" value="Genomic_DNA"/>
</dbReference>
<evidence type="ECO:0000256" key="4">
    <source>
        <dbReference type="ARBA" id="ARBA00022759"/>
    </source>
</evidence>
<dbReference type="SUPFAM" id="SSF54786">
    <property type="entry name" value="YcfA/nrd intein domain"/>
    <property type="match status" value="1"/>
</dbReference>
<keyword evidence="4" id="KW-0255">Endonuclease</keyword>
<gene>
    <name evidence="8" type="ORF">BN874_2210005</name>
</gene>
<name>A0A7U7GBP7_9GAMM</name>
<evidence type="ECO:0000256" key="7">
    <source>
        <dbReference type="ARBA" id="ARBA00023016"/>
    </source>
</evidence>
<keyword evidence="7" id="KW-0346">Stress response</keyword>
<dbReference type="AlphaFoldDB" id="A0A7U7GBP7"/>
<protein>
    <submittedName>
        <fullName evidence="8">YcfA family protein</fullName>
    </submittedName>
</protein>
<dbReference type="Gene3D" id="3.30.920.30">
    <property type="entry name" value="Hypothetical protein"/>
    <property type="match status" value="1"/>
</dbReference>
<evidence type="ECO:0000256" key="3">
    <source>
        <dbReference type="ARBA" id="ARBA00022722"/>
    </source>
</evidence>
<comment type="similarity">
    <text evidence="1">Belongs to the HicA mRNA interferase family.</text>
</comment>
<dbReference type="Pfam" id="PF07927">
    <property type="entry name" value="HicA_toxin"/>
    <property type="match status" value="1"/>
</dbReference>
<evidence type="ECO:0000256" key="2">
    <source>
        <dbReference type="ARBA" id="ARBA00022649"/>
    </source>
</evidence>
<keyword evidence="6" id="KW-0694">RNA-binding</keyword>
<evidence type="ECO:0000313" key="9">
    <source>
        <dbReference type="Proteomes" id="UP000019184"/>
    </source>
</evidence>
<dbReference type="GO" id="GO:0004519">
    <property type="term" value="F:endonuclease activity"/>
    <property type="evidence" value="ECO:0007669"/>
    <property type="project" value="UniProtKB-KW"/>
</dbReference>
<dbReference type="InterPro" id="IPR012933">
    <property type="entry name" value="HicA_mRNA_interferase"/>
</dbReference>
<evidence type="ECO:0000256" key="1">
    <source>
        <dbReference type="ARBA" id="ARBA00006620"/>
    </source>
</evidence>
<evidence type="ECO:0000313" key="8">
    <source>
        <dbReference type="EMBL" id="CDH45317.1"/>
    </source>
</evidence>
<proteinExistence type="inferred from homology"/>
<keyword evidence="5" id="KW-0378">Hydrolase</keyword>
<dbReference type="GO" id="GO:0003729">
    <property type="term" value="F:mRNA binding"/>
    <property type="evidence" value="ECO:0007669"/>
    <property type="project" value="InterPro"/>
</dbReference>
<dbReference type="GO" id="GO:0016787">
    <property type="term" value="F:hydrolase activity"/>
    <property type="evidence" value="ECO:0007669"/>
    <property type="project" value="UniProtKB-KW"/>
</dbReference>
<keyword evidence="2" id="KW-1277">Toxin-antitoxin system</keyword>